<evidence type="ECO:0000313" key="1">
    <source>
        <dbReference type="EMBL" id="EEF57577.1"/>
    </source>
</evidence>
<proteinExistence type="predicted"/>
<reference evidence="1 2" key="1">
    <citation type="journal article" date="2011" name="J. Bacteriol.">
        <title>Genome sequence of 'Pedosphaera parvula' Ellin514, an aerobic Verrucomicrobial isolate from pasture soil.</title>
        <authorList>
            <person name="Kant R."/>
            <person name="van Passel M.W."/>
            <person name="Sangwan P."/>
            <person name="Palva A."/>
            <person name="Lucas S."/>
            <person name="Copeland A."/>
            <person name="Lapidus A."/>
            <person name="Glavina Del Rio T."/>
            <person name="Dalin E."/>
            <person name="Tice H."/>
            <person name="Bruce D."/>
            <person name="Goodwin L."/>
            <person name="Pitluck S."/>
            <person name="Chertkov O."/>
            <person name="Larimer F.W."/>
            <person name="Land M.L."/>
            <person name="Hauser L."/>
            <person name="Brettin T.S."/>
            <person name="Detter J.C."/>
            <person name="Han S."/>
            <person name="de Vos W.M."/>
            <person name="Janssen P.H."/>
            <person name="Smidt H."/>
        </authorList>
    </citation>
    <scope>NUCLEOTIDE SEQUENCE [LARGE SCALE GENOMIC DNA]</scope>
    <source>
        <strain evidence="1 2">Ellin514</strain>
    </source>
</reference>
<organism evidence="1 2">
    <name type="scientific">Pedosphaera parvula (strain Ellin514)</name>
    <dbReference type="NCBI Taxonomy" id="320771"/>
    <lineage>
        <taxon>Bacteria</taxon>
        <taxon>Pseudomonadati</taxon>
        <taxon>Verrucomicrobiota</taxon>
        <taxon>Pedosphaerae</taxon>
        <taxon>Pedosphaerales</taxon>
        <taxon>Pedosphaeraceae</taxon>
        <taxon>Pedosphaera</taxon>
    </lineage>
</organism>
<protein>
    <submittedName>
        <fullName evidence="1">Uncharacterized protein</fullName>
    </submittedName>
</protein>
<dbReference type="STRING" id="320771.Cflav_PD0668"/>
<sequence>MATLVGYFPTIGLKMLCNIIRGKGFNALSLDQKERDDE</sequence>
<name>B9XRE3_PEDPL</name>
<accession>B9XRE3</accession>
<comment type="caution">
    <text evidence="1">The sequence shown here is derived from an EMBL/GenBank/DDBJ whole genome shotgun (WGS) entry which is preliminary data.</text>
</comment>
<keyword evidence="2" id="KW-1185">Reference proteome</keyword>
<dbReference type="EMBL" id="ABOX02000063">
    <property type="protein sequence ID" value="EEF57577.1"/>
    <property type="molecule type" value="Genomic_DNA"/>
</dbReference>
<dbReference type="AlphaFoldDB" id="B9XRE3"/>
<evidence type="ECO:0000313" key="2">
    <source>
        <dbReference type="Proteomes" id="UP000003688"/>
    </source>
</evidence>
<gene>
    <name evidence="1" type="ORF">Cflav_PD0668</name>
</gene>
<dbReference type="Proteomes" id="UP000003688">
    <property type="component" value="Unassembled WGS sequence"/>
</dbReference>